<dbReference type="InterPro" id="IPR046453">
    <property type="entry name" value="GpA_ATPase"/>
</dbReference>
<organism evidence="4 5">
    <name type="scientific">Ensifer adhaerens</name>
    <name type="common">Sinorhizobium morelense</name>
    <dbReference type="NCBI Taxonomy" id="106592"/>
    <lineage>
        <taxon>Bacteria</taxon>
        <taxon>Pseudomonadati</taxon>
        <taxon>Pseudomonadota</taxon>
        <taxon>Alphaproteobacteria</taxon>
        <taxon>Hyphomicrobiales</taxon>
        <taxon>Rhizobiaceae</taxon>
        <taxon>Sinorhizobium/Ensifer group</taxon>
        <taxon>Ensifer</taxon>
    </lineage>
</organism>
<dbReference type="RefSeq" id="WP_053249800.1">
    <property type="nucleotide sequence ID" value="NZ_LGAP01000009.1"/>
</dbReference>
<dbReference type="EMBL" id="LGAP01000009">
    <property type="protein sequence ID" value="KOF17877.1"/>
    <property type="molecule type" value="Genomic_DNA"/>
</dbReference>
<feature type="domain" description="Phage terminase large subunit GpA ATPase" evidence="2">
    <location>
        <begin position="44"/>
        <end position="286"/>
    </location>
</feature>
<feature type="domain" description="Terminase large subunit GpA endonuclease" evidence="3">
    <location>
        <begin position="304"/>
        <end position="614"/>
    </location>
</feature>
<accession>A0A0L8BT40</accession>
<dbReference type="AlphaFoldDB" id="A0A0L8BT40"/>
<evidence type="ECO:0000313" key="5">
    <source>
        <dbReference type="Proteomes" id="UP000037425"/>
    </source>
</evidence>
<dbReference type="InterPro" id="IPR046454">
    <property type="entry name" value="GpA_endonuclease"/>
</dbReference>
<feature type="compositionally biased region" description="Basic and acidic residues" evidence="1">
    <location>
        <begin position="632"/>
        <end position="643"/>
    </location>
</feature>
<dbReference type="Pfam" id="PF05876">
    <property type="entry name" value="GpA_ATPase"/>
    <property type="match status" value="1"/>
</dbReference>
<dbReference type="GO" id="GO:0016887">
    <property type="term" value="F:ATP hydrolysis activity"/>
    <property type="evidence" value="ECO:0007669"/>
    <property type="project" value="InterPro"/>
</dbReference>
<dbReference type="PATRIC" id="fig|106592.7.peg.7524"/>
<gene>
    <name evidence="4" type="ORF">AC244_16050</name>
</gene>
<reference evidence="5" key="1">
    <citation type="submission" date="2015-07" db="EMBL/GenBank/DDBJ databases">
        <title>Whole genome sequence of an Ensifer adhaerens strain isolated from a cave pool in the Wind Cave National Park.</title>
        <authorList>
            <person name="Eng W.W.H."/>
            <person name="Gan H.M."/>
            <person name="Barton H.A."/>
            <person name="Savka M.A."/>
        </authorList>
    </citation>
    <scope>NUCLEOTIDE SEQUENCE [LARGE SCALE GENOMIC DNA]</scope>
    <source>
        <strain evidence="5">SD006</strain>
    </source>
</reference>
<evidence type="ECO:0000313" key="4">
    <source>
        <dbReference type="EMBL" id="KOF17877.1"/>
    </source>
</evidence>
<evidence type="ECO:0000259" key="2">
    <source>
        <dbReference type="Pfam" id="PF05876"/>
    </source>
</evidence>
<comment type="caution">
    <text evidence="4">The sequence shown here is derived from an EMBL/GenBank/DDBJ whole genome shotgun (WGS) entry which is preliminary data.</text>
</comment>
<evidence type="ECO:0000259" key="3">
    <source>
        <dbReference type="Pfam" id="PF20454"/>
    </source>
</evidence>
<proteinExistence type="predicted"/>
<dbReference type="GO" id="GO:0004519">
    <property type="term" value="F:endonuclease activity"/>
    <property type="evidence" value="ECO:0007669"/>
    <property type="project" value="InterPro"/>
</dbReference>
<evidence type="ECO:0000256" key="1">
    <source>
        <dbReference type="SAM" id="MobiDB-lite"/>
    </source>
</evidence>
<dbReference type="Pfam" id="PF20454">
    <property type="entry name" value="GpA_nuclease"/>
    <property type="match status" value="1"/>
</dbReference>
<sequence length="681" mass="77255">MTMLFNPGRLALSVLAEICEPPPSVDYLDWAKRHIVFSERITDHPGPYNEDLVPFFSEILRALSPEDPCNIVSLAKSAQIGGTICANIFTLGSLDMAPGDFLYVHPTEENAARWSKTKLMPLVREMPVVAKLFSQNSRDASNSVLYKERIDGRGAIQAAGANSPAGLSMISPRKQVQDDLAKWQMNEAGDPEAQADSRSKAFFNAKVFKISTPMVEPGCKITSNYREGSQESYHVPCPHKECGGLQELRWENMRDHIDPLHPEKAHFVCVHCGGEIHEHHREWMVRPENGAQWVAKYPERARRHRSFRIWMAYSPFERWENLAREYISLQAGGPEKRDNGAGAEQTFFNDWLGLAYEADNKAVDWEVLRDRAEANGFARGVIPAGILSLVLGLDVQGDRVEWLLVGYGRNRLRAVIDHGVIDSRAGGHLPGFREHSGHISEPEVRAALDFLLVREWRDDAGRLRTVDLLAIDGNAYTDDVWNWVRKHPRSRVIMVRGGNSDNAPPIAQAREYDKKGKPKKQKWSSRFFTFASSAFKLRLYRDFKKEDAEQAGYISFARGFEDDLFQQATSESRVAEKTRSGHTRYVWKLTEGRRNEVLDMLNQSLAGAYRLGIPYWTDEQWDVIEDRLGKIEPPRQGDLEDHLNQVPQAQPQLAPPPRSEAPVRTEQKKLTAAEALRQLNR</sequence>
<name>A0A0L8BT40_ENSAD</name>
<dbReference type="OrthoDB" id="5181253at2"/>
<feature type="region of interest" description="Disordered" evidence="1">
    <location>
        <begin position="632"/>
        <end position="667"/>
    </location>
</feature>
<protein>
    <submittedName>
        <fullName evidence="4">Terminase</fullName>
    </submittedName>
</protein>
<dbReference type="Proteomes" id="UP000037425">
    <property type="component" value="Unassembled WGS sequence"/>
</dbReference>